<dbReference type="Proteomes" id="UP000202511">
    <property type="component" value="Segment"/>
</dbReference>
<dbReference type="GeneID" id="23462089"/>
<accession>A0A0B5JC77</accession>
<dbReference type="RefSeq" id="YP_009119407.1">
    <property type="nucleotide sequence ID" value="NC_026440.1"/>
</dbReference>
<dbReference type="KEGG" id="vg:23462089"/>
<protein>
    <submittedName>
        <fullName evidence="1">Uncharacterized protein</fullName>
    </submittedName>
</protein>
<evidence type="ECO:0000313" key="1">
    <source>
        <dbReference type="EMBL" id="AJF97172.1"/>
    </source>
</evidence>
<sequence length="100" mass="10422">MAPAVDRTVKRLEAAAMSLGGIVHASAAIRDTYAFMRSNNFGHIMAALAGSSQHSALALLFAAVTGDVDPRLNIIDILDQAVERVCLPAACAVVDDSPTD</sequence>
<dbReference type="EMBL" id="KP136319">
    <property type="protein sequence ID" value="AJF97172.1"/>
    <property type="molecule type" value="Genomic_DNA"/>
</dbReference>
<reference evidence="1 2" key="1">
    <citation type="journal article" date="2015" name="Parasitol. Res.">
        <title>Viruses in close associations with free-living amoebae.</title>
        <authorList>
            <person name="Scheid P."/>
        </authorList>
    </citation>
    <scope>NUCLEOTIDE SEQUENCE [LARGE SCALE GENOMIC DNA]</scope>
    <source>
        <strain evidence="1">KlaHel</strain>
    </source>
</reference>
<organism evidence="1 2">
    <name type="scientific">Pandoravirus inopinatum</name>
    <dbReference type="NCBI Taxonomy" id="1605721"/>
    <lineage>
        <taxon>Viruses</taxon>
        <taxon>Pandoravirus</taxon>
    </lineage>
</organism>
<name>A0A0B5JC77_9VIRU</name>
<evidence type="ECO:0000313" key="2">
    <source>
        <dbReference type="Proteomes" id="UP000202511"/>
    </source>
</evidence>
<proteinExistence type="predicted"/>